<dbReference type="InterPro" id="IPR002656">
    <property type="entry name" value="Acyl_transf_3_dom"/>
</dbReference>
<feature type="domain" description="Acyltransferase 3" evidence="3">
    <location>
        <begin position="119"/>
        <end position="469"/>
    </location>
</feature>
<feature type="transmembrane region" description="Helical" evidence="2">
    <location>
        <begin position="453"/>
        <end position="479"/>
    </location>
</feature>
<feature type="transmembrane region" description="Helical" evidence="2">
    <location>
        <begin position="412"/>
        <end position="433"/>
    </location>
</feature>
<dbReference type="GO" id="GO:0016020">
    <property type="term" value="C:membrane"/>
    <property type="evidence" value="ECO:0007669"/>
    <property type="project" value="TreeGrafter"/>
</dbReference>
<feature type="transmembrane region" description="Helical" evidence="2">
    <location>
        <begin position="265"/>
        <end position="281"/>
    </location>
</feature>
<name>A0A323UMV5_RHOPL</name>
<feature type="transmembrane region" description="Helical" evidence="2">
    <location>
        <begin position="381"/>
        <end position="405"/>
    </location>
</feature>
<evidence type="ECO:0000313" key="4">
    <source>
        <dbReference type="EMBL" id="PZA13627.1"/>
    </source>
</evidence>
<sequence length="535" mass="58376">MPVTRCPSETLPASSARSTPCSTIPTAAAPSAPMAAPTPSAASTSARSPTGSMRSSARCARISAGTRGAAGSIFPRSARAERLALGTARIQQADGLMSILSELPQRLRRVTSGGAYVPQIDGLRFLSVMPILFFHSGLRAGRMMPDPVAGEATITAWFPFAGFAVTLFFFISGYIIAYPFLAGRPPKLSHFYKRRLLRLEPPYFVVMIGCFVILSLYTPVSAPNFTFTEAPLWQSLAASLTYSHGLIFGQSPRLNPPAWTLEREVQFYLLAPFLIMAYLSIKNRALRLWFGGFALLALIVLGETLRHQLPFEHPLRHTLFGESYGFILGVMVCDYSVAVRPFEQPPRRRYDVLLVVGYIGMMLTGTAELRNIQFGYSEPTLAIATGSLNAFARASCIFLVFLGAARGTTGRVLLASPWVALIGGACYSIYLLHLPLMHAMAAALERQFQPDSLIVATALCWAILVPACIAVGLMFYALIERPCMRPKWPSELAMAARRVLASVRRLGRRQATTPNAADAQPVALAVTERLHERVN</sequence>
<evidence type="ECO:0000256" key="2">
    <source>
        <dbReference type="SAM" id="Phobius"/>
    </source>
</evidence>
<feature type="transmembrane region" description="Helical" evidence="2">
    <location>
        <begin position="288"/>
        <end position="305"/>
    </location>
</feature>
<proteinExistence type="predicted"/>
<dbReference type="OrthoDB" id="9767863at2"/>
<dbReference type="Proteomes" id="UP000248134">
    <property type="component" value="Unassembled WGS sequence"/>
</dbReference>
<feature type="region of interest" description="Disordered" evidence="1">
    <location>
        <begin position="1"/>
        <end position="59"/>
    </location>
</feature>
<feature type="transmembrane region" description="Helical" evidence="2">
    <location>
        <begin position="202"/>
        <end position="220"/>
    </location>
</feature>
<evidence type="ECO:0000313" key="5">
    <source>
        <dbReference type="Proteomes" id="UP000248134"/>
    </source>
</evidence>
<dbReference type="InterPro" id="IPR050879">
    <property type="entry name" value="Acyltransferase_3"/>
</dbReference>
<protein>
    <recommendedName>
        <fullName evidence="3">Acyltransferase 3 domain-containing protein</fullName>
    </recommendedName>
</protein>
<dbReference type="EMBL" id="QKQS01000006">
    <property type="protein sequence ID" value="PZA13627.1"/>
    <property type="molecule type" value="Genomic_DNA"/>
</dbReference>
<dbReference type="AlphaFoldDB" id="A0A323UMV5"/>
<dbReference type="PANTHER" id="PTHR23028:SF53">
    <property type="entry name" value="ACYL_TRANSF_3 DOMAIN-CONTAINING PROTEIN"/>
    <property type="match status" value="1"/>
</dbReference>
<accession>A0A323UMV5</accession>
<feature type="compositionally biased region" description="Low complexity" evidence="1">
    <location>
        <begin position="18"/>
        <end position="50"/>
    </location>
</feature>
<dbReference type="PANTHER" id="PTHR23028">
    <property type="entry name" value="ACETYLTRANSFERASE"/>
    <property type="match status" value="1"/>
</dbReference>
<dbReference type="GO" id="GO:0016747">
    <property type="term" value="F:acyltransferase activity, transferring groups other than amino-acyl groups"/>
    <property type="evidence" value="ECO:0007669"/>
    <property type="project" value="InterPro"/>
</dbReference>
<dbReference type="GO" id="GO:0000271">
    <property type="term" value="P:polysaccharide biosynthetic process"/>
    <property type="evidence" value="ECO:0007669"/>
    <property type="project" value="TreeGrafter"/>
</dbReference>
<evidence type="ECO:0000259" key="3">
    <source>
        <dbReference type="Pfam" id="PF01757"/>
    </source>
</evidence>
<feature type="transmembrane region" description="Helical" evidence="2">
    <location>
        <begin position="317"/>
        <end position="338"/>
    </location>
</feature>
<keyword evidence="2" id="KW-1133">Transmembrane helix</keyword>
<dbReference type="Pfam" id="PF01757">
    <property type="entry name" value="Acyl_transf_3"/>
    <property type="match status" value="1"/>
</dbReference>
<evidence type="ECO:0000256" key="1">
    <source>
        <dbReference type="SAM" id="MobiDB-lite"/>
    </source>
</evidence>
<gene>
    <name evidence="4" type="ORF">DNX69_04545</name>
</gene>
<keyword evidence="2" id="KW-0812">Transmembrane</keyword>
<feature type="transmembrane region" description="Helical" evidence="2">
    <location>
        <begin position="350"/>
        <end position="369"/>
    </location>
</feature>
<comment type="caution">
    <text evidence="4">The sequence shown here is derived from an EMBL/GenBank/DDBJ whole genome shotgun (WGS) entry which is preliminary data.</text>
</comment>
<keyword evidence="2" id="KW-0472">Membrane</keyword>
<organism evidence="4 5">
    <name type="scientific">Rhodopseudomonas palustris</name>
    <dbReference type="NCBI Taxonomy" id="1076"/>
    <lineage>
        <taxon>Bacteria</taxon>
        <taxon>Pseudomonadati</taxon>
        <taxon>Pseudomonadota</taxon>
        <taxon>Alphaproteobacteria</taxon>
        <taxon>Hyphomicrobiales</taxon>
        <taxon>Nitrobacteraceae</taxon>
        <taxon>Rhodopseudomonas</taxon>
    </lineage>
</organism>
<feature type="transmembrane region" description="Helical" evidence="2">
    <location>
        <begin position="156"/>
        <end position="181"/>
    </location>
</feature>
<reference evidence="4 5" key="1">
    <citation type="submission" date="2018-06" db="EMBL/GenBank/DDBJ databases">
        <title>Draft Whole-Genome Sequence of the purple photosynthetic bacterium Rhodospeudomonas palustris XCP.</title>
        <authorList>
            <person name="Rayyan A."/>
            <person name="Meyer T.E."/>
            <person name="Kyndt J.A."/>
        </authorList>
    </citation>
    <scope>NUCLEOTIDE SEQUENCE [LARGE SCALE GENOMIC DNA]</scope>
    <source>
        <strain evidence="4 5">XCP</strain>
    </source>
</reference>